<evidence type="ECO:0000256" key="4">
    <source>
        <dbReference type="ARBA" id="ARBA00022825"/>
    </source>
</evidence>
<feature type="signal peptide" evidence="6">
    <location>
        <begin position="1"/>
        <end position="16"/>
    </location>
</feature>
<dbReference type="PRINTS" id="PR00723">
    <property type="entry name" value="SUBTILISIN"/>
</dbReference>
<dbReference type="GO" id="GO:0004252">
    <property type="term" value="F:serine-type endopeptidase activity"/>
    <property type="evidence" value="ECO:0007669"/>
    <property type="project" value="UniProtKB-UniRule"/>
</dbReference>
<keyword evidence="2 5" id="KW-0645">Protease</keyword>
<evidence type="ECO:0000313" key="9">
    <source>
        <dbReference type="EMBL" id="OXB64568.1"/>
    </source>
</evidence>
<feature type="active site" description="Charge relay system" evidence="5">
    <location>
        <position position="315"/>
    </location>
</feature>
<keyword evidence="10" id="KW-1185">Reference proteome</keyword>
<keyword evidence="6" id="KW-0732">Signal</keyword>
<evidence type="ECO:0000256" key="5">
    <source>
        <dbReference type="PROSITE-ProRule" id="PRU01240"/>
    </source>
</evidence>
<dbReference type="GO" id="GO:0006508">
    <property type="term" value="P:proteolysis"/>
    <property type="evidence" value="ECO:0007669"/>
    <property type="project" value="UniProtKB-KW"/>
</dbReference>
<dbReference type="SUPFAM" id="SSF52743">
    <property type="entry name" value="Subtilisin-like"/>
    <property type="match status" value="1"/>
</dbReference>
<dbReference type="InterPro" id="IPR036852">
    <property type="entry name" value="Peptidase_S8/S53_dom_sf"/>
</dbReference>
<gene>
    <name evidence="9" type="ORF">ASZ78_016020</name>
</gene>
<keyword evidence="3 5" id="KW-0378">Hydrolase</keyword>
<dbReference type="InterPro" id="IPR041254">
    <property type="entry name" value="PCSK9_C1"/>
</dbReference>
<evidence type="ECO:0000259" key="7">
    <source>
        <dbReference type="Pfam" id="PF00082"/>
    </source>
</evidence>
<dbReference type="InterPro" id="IPR037045">
    <property type="entry name" value="S8pro/Inhibitor_I9_sf"/>
</dbReference>
<dbReference type="EMBL" id="MCFN01000116">
    <property type="protein sequence ID" value="OXB64568.1"/>
    <property type="molecule type" value="Genomic_DNA"/>
</dbReference>
<dbReference type="Gene3D" id="3.40.50.200">
    <property type="entry name" value="Peptidase S8/S53 domain"/>
    <property type="match status" value="2"/>
</dbReference>
<dbReference type="PROSITE" id="PS51892">
    <property type="entry name" value="SUBTILASE"/>
    <property type="match status" value="1"/>
</dbReference>
<dbReference type="InterPro" id="IPR050131">
    <property type="entry name" value="Peptidase_S8_subtilisin-like"/>
</dbReference>
<dbReference type="PANTHER" id="PTHR43806:SF60">
    <property type="entry name" value="PROPROTEIN CONVERTASE SUBTILISIN_KEXIN TYPE 9"/>
    <property type="match status" value="1"/>
</dbReference>
<comment type="similarity">
    <text evidence="1 5">Belongs to the peptidase S8 family.</text>
</comment>
<dbReference type="GO" id="GO:0005615">
    <property type="term" value="C:extracellular space"/>
    <property type="evidence" value="ECO:0007669"/>
    <property type="project" value="TreeGrafter"/>
</dbReference>
<evidence type="ECO:0000256" key="2">
    <source>
        <dbReference type="ARBA" id="ARBA00022670"/>
    </source>
</evidence>
<dbReference type="OrthoDB" id="206201at2759"/>
<evidence type="ECO:0000256" key="3">
    <source>
        <dbReference type="ARBA" id="ARBA00022801"/>
    </source>
</evidence>
<feature type="domain" description="Peptidase S8/S53" evidence="7">
    <location>
        <begin position="260"/>
        <end position="351"/>
    </location>
</feature>
<evidence type="ECO:0000256" key="1">
    <source>
        <dbReference type="ARBA" id="ARBA00011073"/>
    </source>
</evidence>
<dbReference type="SUPFAM" id="SSF54897">
    <property type="entry name" value="Protease propeptides/inhibitors"/>
    <property type="match status" value="1"/>
</dbReference>
<evidence type="ECO:0000259" key="8">
    <source>
        <dbReference type="Pfam" id="PF18459"/>
    </source>
</evidence>
<dbReference type="Gene3D" id="2.60.120.690">
    <property type="entry name" value="Proprotein convertase subtilisin/kexin type 9"/>
    <property type="match status" value="1"/>
</dbReference>
<evidence type="ECO:0000313" key="10">
    <source>
        <dbReference type="Proteomes" id="UP000198323"/>
    </source>
</evidence>
<keyword evidence="4 5" id="KW-0720">Serine protease</keyword>
<feature type="active site" description="Charge relay system" evidence="5">
    <location>
        <position position="164"/>
    </location>
</feature>
<dbReference type="Proteomes" id="UP000198323">
    <property type="component" value="Unassembled WGS sequence"/>
</dbReference>
<evidence type="ECO:0000256" key="6">
    <source>
        <dbReference type="SAM" id="SignalP"/>
    </source>
</evidence>
<evidence type="ECO:0008006" key="11">
    <source>
        <dbReference type="Google" id="ProtNLM"/>
    </source>
</evidence>
<feature type="chain" id="PRO_5013076193" description="Subtilisin/kexin-like protease PC9" evidence="6">
    <location>
        <begin position="17"/>
        <end position="486"/>
    </location>
</feature>
<dbReference type="PROSITE" id="PS00137">
    <property type="entry name" value="SUBTILASE_HIS"/>
    <property type="match status" value="1"/>
</dbReference>
<reference evidence="9 10" key="1">
    <citation type="submission" date="2016-07" db="EMBL/GenBank/DDBJ databases">
        <title>Disparate Historic Effective Population Sizes Predicted by Modern Levels of Genome Diversity for the Scaled Quail (Callipepla squamata) and the Northern Bobwhite (Colinus virginianus): Inferences from First and Second Generation Draft Genome Assemblies for Sympatric New World Quail.</title>
        <authorList>
            <person name="Oldeschulte D.L."/>
            <person name="Halley Y.A."/>
            <person name="Bhattarai E.K."/>
            <person name="Brashear W.A."/>
            <person name="Hill J."/>
            <person name="Metz R.P."/>
            <person name="Johnson C.D."/>
            <person name="Rollins D."/>
            <person name="Peterson M.J."/>
            <person name="Bickhart D.M."/>
            <person name="Decker J.E."/>
            <person name="Seabury C.M."/>
        </authorList>
    </citation>
    <scope>NUCLEOTIDE SEQUENCE [LARGE SCALE GENOMIC DNA]</scope>
    <source>
        <strain evidence="9 10">Texas</strain>
        <tissue evidence="9">Leg muscle</tissue>
    </source>
</reference>
<sequence length="486" mass="51591">MPPRAVLLPLLLAVAAEELTSVLSAAEDAATAVGAAPSRPAAFHRAAKAAWRLPGRYVVVLRAGSGEAEVRWAARGLQVRAARRGYPSEMLHVFHLLPAFLVRMSGHVLDTALKLPHVEYVEEDAYVFAQSIPWNLGRIVPPVPGAGSYSPPNKGDKVQIYLLDTSVQSTHREMAGRVLISNFQNVPEGDGTHFHRQTSKCDSHGTHVAGVLSGRDAGVATGAHIHSLRVLNCQGKGTVSGTLMGLEFIEASLAAQPRVPLVITVGATNREDQPASIGTLGTNFGRCVDLFAPGGDIVGASSDCSSCFTAQSGTSQAAAHVAGIAAMLLSALPHLSVAELRQHLLHWASKNTISTAWFPEEQRLQTPSSVVGLPTRLHPDKELLCRSVWSACSGPTQHSTAVARCAGTEELLGCSSFSHSGRRLGEHVEDKEGWKQCVAQNAFGGRGVYAIARCCTWPRAHCHLHASCDSRAGCSLQDHVLTGNAL</sequence>
<feature type="domain" description="Peptidase S8/S53" evidence="7">
    <location>
        <begin position="155"/>
        <end position="248"/>
    </location>
</feature>
<dbReference type="AlphaFoldDB" id="A0A226NAQ5"/>
<accession>A0A226NAQ5</accession>
<feature type="active site" description="Charge relay system" evidence="5">
    <location>
        <position position="204"/>
    </location>
</feature>
<organism evidence="9 10">
    <name type="scientific">Callipepla squamata</name>
    <name type="common">Scaled quail</name>
    <dbReference type="NCBI Taxonomy" id="9009"/>
    <lineage>
        <taxon>Eukaryota</taxon>
        <taxon>Metazoa</taxon>
        <taxon>Chordata</taxon>
        <taxon>Craniata</taxon>
        <taxon>Vertebrata</taxon>
        <taxon>Euteleostomi</taxon>
        <taxon>Archelosauria</taxon>
        <taxon>Archosauria</taxon>
        <taxon>Dinosauria</taxon>
        <taxon>Saurischia</taxon>
        <taxon>Theropoda</taxon>
        <taxon>Coelurosauria</taxon>
        <taxon>Aves</taxon>
        <taxon>Neognathae</taxon>
        <taxon>Galloanserae</taxon>
        <taxon>Galliformes</taxon>
        <taxon>Odontophoridae</taxon>
        <taxon>Callipepla</taxon>
    </lineage>
</organism>
<comment type="caution">
    <text evidence="9">The sequence shown here is derived from an EMBL/GenBank/DDBJ whole genome shotgun (WGS) entry which is preliminary data.</text>
</comment>
<dbReference type="InterPro" id="IPR000209">
    <property type="entry name" value="Peptidase_S8/S53_dom"/>
</dbReference>
<dbReference type="InterPro" id="IPR022398">
    <property type="entry name" value="Peptidase_S8_His-AS"/>
</dbReference>
<dbReference type="PANTHER" id="PTHR43806">
    <property type="entry name" value="PEPTIDASE S8"/>
    <property type="match status" value="1"/>
</dbReference>
<dbReference type="Gene3D" id="3.30.70.80">
    <property type="entry name" value="Peptidase S8 propeptide/proteinase inhibitor I9"/>
    <property type="match status" value="1"/>
</dbReference>
<dbReference type="Pfam" id="PF18459">
    <property type="entry name" value="PCSK9_C1"/>
    <property type="match status" value="1"/>
</dbReference>
<name>A0A226NAQ5_CALSU</name>
<dbReference type="Pfam" id="PF00082">
    <property type="entry name" value="Peptidase_S8"/>
    <property type="match status" value="2"/>
</dbReference>
<dbReference type="InterPro" id="IPR015500">
    <property type="entry name" value="Peptidase_S8_subtilisin-rel"/>
</dbReference>
<feature type="domain" description="Proprotein convertase subtilisin/kexin type 9 C-terminal" evidence="8">
    <location>
        <begin position="380"/>
        <end position="459"/>
    </location>
</feature>
<protein>
    <recommendedName>
        <fullName evidence="11">Subtilisin/kexin-like protease PC9</fullName>
    </recommendedName>
</protein>
<dbReference type="STRING" id="9009.A0A226NAQ5"/>
<proteinExistence type="inferred from homology"/>